<dbReference type="UniPathway" id="UPA00070">
    <property type="reaction ID" value="UER00117"/>
</dbReference>
<dbReference type="InterPro" id="IPR004721">
    <property type="entry name" value="DHOdimr"/>
</dbReference>
<dbReference type="GO" id="GO:0004151">
    <property type="term" value="F:dihydroorotase activity"/>
    <property type="evidence" value="ECO:0007669"/>
    <property type="project" value="UniProtKB-EC"/>
</dbReference>
<dbReference type="Pfam" id="PF04909">
    <property type="entry name" value="Amidohydro_2"/>
    <property type="match status" value="1"/>
</dbReference>
<reference evidence="4" key="1">
    <citation type="submission" date="2013-10" db="EMBL/GenBank/DDBJ databases">
        <title>Genomic analysis of the causative agents of coccidiosis in chickens.</title>
        <authorList>
            <person name="Reid A.J."/>
            <person name="Blake D."/>
            <person name="Billington K."/>
            <person name="Browne H."/>
            <person name="Dunn M."/>
            <person name="Hung S."/>
            <person name="Kawahara F."/>
            <person name="Miranda-Saavedra D."/>
            <person name="Mourier T."/>
            <person name="Nagra H."/>
            <person name="Otto T.D."/>
            <person name="Rawlings N."/>
            <person name="Sanchez A."/>
            <person name="Sanders M."/>
            <person name="Subramaniam C."/>
            <person name="Tay Y."/>
            <person name="Dear P."/>
            <person name="Doerig C."/>
            <person name="Gruber A."/>
            <person name="Parkinson J."/>
            <person name="Shirley M."/>
            <person name="Wan K.L."/>
            <person name="Berriman M."/>
            <person name="Tomley F."/>
            <person name="Pain A."/>
        </authorList>
    </citation>
    <scope>NUCLEOTIDE SEQUENCE [LARGE SCALE GENOMIC DNA]</scope>
    <source>
        <strain evidence="4">Houghton</strain>
    </source>
</reference>
<dbReference type="PIRSF" id="PIRSF001237">
    <property type="entry name" value="DHOdimr"/>
    <property type="match status" value="1"/>
</dbReference>
<dbReference type="PANTHER" id="PTHR43137:SF1">
    <property type="entry name" value="DIHYDROOROTASE"/>
    <property type="match status" value="1"/>
</dbReference>
<dbReference type="InterPro" id="IPR032466">
    <property type="entry name" value="Metal_Hydrolase"/>
</dbReference>
<evidence type="ECO:0000256" key="1">
    <source>
        <dbReference type="ARBA" id="ARBA00004880"/>
    </source>
</evidence>
<evidence type="ECO:0000259" key="3">
    <source>
        <dbReference type="Pfam" id="PF04909"/>
    </source>
</evidence>
<sequence>MVGMASSSRRVVLPMGDDMHTHLRQGELMDAVVPLLRKGGCNRALVMPNTVPPIVTCSQALEYRNELLLRDPTADYLMTLYLCPEVDPHDLAINAKASHVVGVKLYPRGVTTNSEAGVEDLAAFNDVFEVLQRCGLTLHIHAESPRAPALKAEEMFLPIFEQIHLRFPDLKIVFEHISTAAAVEAVKGKRNVAATITAHHLRLTTEDVWDPAEVADKPNNDSFAGAEERRVLHPHNFCKPIAKSEKDRQALLSYLADTFARAGCLDKLRGFACEHAAAFFGLPKKELIEGEDCVVLERKPFPVPKAVCGVEGSGSEVVPFLAGCELLFTVNVAPFTADLESGQ</sequence>
<dbReference type="GO" id="GO:0005737">
    <property type="term" value="C:cytoplasm"/>
    <property type="evidence" value="ECO:0007669"/>
    <property type="project" value="TreeGrafter"/>
</dbReference>
<protein>
    <recommendedName>
        <fullName evidence="2">dihydroorotase</fullName>
        <ecNumber evidence="2">3.5.2.3</ecNumber>
    </recommendedName>
</protein>
<keyword evidence="5" id="KW-1185">Reference proteome</keyword>
<dbReference type="Proteomes" id="UP000018201">
    <property type="component" value="Unassembled WGS sequence"/>
</dbReference>
<dbReference type="GO" id="GO:0006207">
    <property type="term" value="P:'de novo' pyrimidine nucleobase biosynthetic process"/>
    <property type="evidence" value="ECO:0007669"/>
    <property type="project" value="TreeGrafter"/>
</dbReference>
<comment type="pathway">
    <text evidence="1">Pyrimidine metabolism; UMP biosynthesis via de novo pathway; (S)-dihydroorotate from bicarbonate: step 3/3.</text>
</comment>
<dbReference type="Gene3D" id="3.20.20.140">
    <property type="entry name" value="Metal-dependent hydrolases"/>
    <property type="match status" value="2"/>
</dbReference>
<dbReference type="EMBL" id="HG694958">
    <property type="protein sequence ID" value="CDI86197.1"/>
    <property type="molecule type" value="Genomic_DNA"/>
</dbReference>
<dbReference type="PANTHER" id="PTHR43137">
    <property type="entry name" value="DIHYDROOROTASE"/>
    <property type="match status" value="1"/>
</dbReference>
<gene>
    <name evidence="4" type="ORF">EPH_0070460</name>
</gene>
<reference evidence="4" key="2">
    <citation type="submission" date="2013-10" db="EMBL/GenBank/DDBJ databases">
        <authorList>
            <person name="Aslett M."/>
        </authorList>
    </citation>
    <scope>NUCLEOTIDE SEQUENCE [LARGE SCALE GENOMIC DNA]</scope>
    <source>
        <strain evidence="4">Houghton</strain>
    </source>
</reference>
<organism evidence="4 5">
    <name type="scientific">Eimeria praecox</name>
    <dbReference type="NCBI Taxonomy" id="51316"/>
    <lineage>
        <taxon>Eukaryota</taxon>
        <taxon>Sar</taxon>
        <taxon>Alveolata</taxon>
        <taxon>Apicomplexa</taxon>
        <taxon>Conoidasida</taxon>
        <taxon>Coccidia</taxon>
        <taxon>Eucoccidiorida</taxon>
        <taxon>Eimeriorina</taxon>
        <taxon>Eimeriidae</taxon>
        <taxon>Eimeria</taxon>
    </lineage>
</organism>
<dbReference type="SUPFAM" id="SSF51556">
    <property type="entry name" value="Metallo-dependent hydrolases"/>
    <property type="match status" value="1"/>
</dbReference>
<feature type="domain" description="Amidohydrolase-related" evidence="3">
    <location>
        <begin position="97"/>
        <end position="199"/>
    </location>
</feature>
<accession>U6H2U7</accession>
<name>U6H2U7_9EIME</name>
<evidence type="ECO:0000313" key="4">
    <source>
        <dbReference type="EMBL" id="CDI86197.1"/>
    </source>
</evidence>
<evidence type="ECO:0000256" key="2">
    <source>
        <dbReference type="ARBA" id="ARBA00012860"/>
    </source>
</evidence>
<proteinExistence type="predicted"/>
<evidence type="ECO:0000313" key="5">
    <source>
        <dbReference type="Proteomes" id="UP000018201"/>
    </source>
</evidence>
<dbReference type="VEuPathDB" id="ToxoDB:EPH_0070460"/>
<dbReference type="EC" id="3.5.2.3" evidence="2"/>
<dbReference type="AlphaFoldDB" id="U6H2U7"/>
<dbReference type="OrthoDB" id="1670005at2759"/>
<dbReference type="GO" id="GO:0044205">
    <property type="term" value="P:'de novo' UMP biosynthetic process"/>
    <property type="evidence" value="ECO:0007669"/>
    <property type="project" value="UniProtKB-UniPathway"/>
</dbReference>
<dbReference type="InterPro" id="IPR006680">
    <property type="entry name" value="Amidohydro-rel"/>
</dbReference>